<proteinExistence type="inferred from homology"/>
<sequence>MKIIVVSDSHGIRSKLDKILEMHRDADLFLHCGDICLDSYEYPQFITVTGNNDYYDYPSEIILNLPHHKLIMFHSHMFGYFNRDKQMVKKAKSKGCDIVCYGHTHIADYRVIDGVHVLNPGSLQMSRDGRDTSYAIMHVDDTSGEIEVEFIFG</sequence>
<dbReference type="EC" id="3.1.4.-" evidence="2"/>
<dbReference type="Proteomes" id="UP000294743">
    <property type="component" value="Unassembled WGS sequence"/>
</dbReference>
<comment type="cofactor">
    <cofactor evidence="2">
        <name>a divalent metal cation</name>
        <dbReference type="ChEBI" id="CHEBI:60240"/>
    </cofactor>
</comment>
<evidence type="ECO:0000313" key="4">
    <source>
        <dbReference type="EMBL" id="TDW16138.1"/>
    </source>
</evidence>
<dbReference type="RefSeq" id="WP_134170213.1">
    <property type="nucleotide sequence ID" value="NZ_SODD01000028.1"/>
</dbReference>
<evidence type="ECO:0000256" key="1">
    <source>
        <dbReference type="ARBA" id="ARBA00008950"/>
    </source>
</evidence>
<comment type="caution">
    <text evidence="4">The sequence shown here is derived from an EMBL/GenBank/DDBJ whole genome shotgun (WGS) entry which is preliminary data.</text>
</comment>
<comment type="similarity">
    <text evidence="1 2">Belongs to the metallophosphoesterase superfamily. YfcE family.</text>
</comment>
<name>A0A4R7ZIF1_9FIRM</name>
<evidence type="ECO:0000256" key="2">
    <source>
        <dbReference type="RuleBase" id="RU362039"/>
    </source>
</evidence>
<dbReference type="SUPFAM" id="SSF56300">
    <property type="entry name" value="Metallo-dependent phosphatases"/>
    <property type="match status" value="1"/>
</dbReference>
<dbReference type="GO" id="GO:0046872">
    <property type="term" value="F:metal ion binding"/>
    <property type="evidence" value="ECO:0007669"/>
    <property type="project" value="UniProtKB-KW"/>
</dbReference>
<evidence type="ECO:0000259" key="3">
    <source>
        <dbReference type="Pfam" id="PF12850"/>
    </source>
</evidence>
<dbReference type="AlphaFoldDB" id="A0A4R7ZIF1"/>
<reference evidence="4 5" key="1">
    <citation type="submission" date="2019-03" db="EMBL/GenBank/DDBJ databases">
        <title>Genomic Encyclopedia of Type Strains, Phase IV (KMG-IV): sequencing the most valuable type-strain genomes for metagenomic binning, comparative biology and taxonomic classification.</title>
        <authorList>
            <person name="Goeker M."/>
        </authorList>
    </citation>
    <scope>NUCLEOTIDE SEQUENCE [LARGE SCALE GENOMIC DNA]</scope>
    <source>
        <strain evidence="4 5">DSM 28867</strain>
    </source>
</reference>
<dbReference type="InterPro" id="IPR029052">
    <property type="entry name" value="Metallo-depent_PP-like"/>
</dbReference>
<keyword evidence="2" id="KW-0479">Metal-binding</keyword>
<dbReference type="Gene3D" id="3.60.21.10">
    <property type="match status" value="1"/>
</dbReference>
<dbReference type="NCBIfam" id="TIGR00040">
    <property type="entry name" value="yfcE"/>
    <property type="match status" value="1"/>
</dbReference>
<keyword evidence="5" id="KW-1185">Reference proteome</keyword>
<feature type="domain" description="Calcineurin-like phosphoesterase" evidence="3">
    <location>
        <begin position="1"/>
        <end position="141"/>
    </location>
</feature>
<dbReference type="InterPro" id="IPR024654">
    <property type="entry name" value="Calcineurin-like_PHP_lpxH"/>
</dbReference>
<dbReference type="OrthoDB" id="9800565at2"/>
<dbReference type="EMBL" id="SODD01000028">
    <property type="protein sequence ID" value="TDW16138.1"/>
    <property type="molecule type" value="Genomic_DNA"/>
</dbReference>
<protein>
    <recommendedName>
        <fullName evidence="2">Phosphoesterase</fullName>
        <ecNumber evidence="2">3.1.4.-</ecNumber>
    </recommendedName>
</protein>
<organism evidence="4 5">
    <name type="scientific">Breznakia blatticola</name>
    <dbReference type="NCBI Taxonomy" id="1754012"/>
    <lineage>
        <taxon>Bacteria</taxon>
        <taxon>Bacillati</taxon>
        <taxon>Bacillota</taxon>
        <taxon>Erysipelotrichia</taxon>
        <taxon>Erysipelotrichales</taxon>
        <taxon>Erysipelotrichaceae</taxon>
        <taxon>Breznakia</taxon>
    </lineage>
</organism>
<evidence type="ECO:0000313" key="5">
    <source>
        <dbReference type="Proteomes" id="UP000294743"/>
    </source>
</evidence>
<dbReference type="InterPro" id="IPR000979">
    <property type="entry name" value="Phosphodiesterase_MJ0936/Vps29"/>
</dbReference>
<dbReference type="Pfam" id="PF12850">
    <property type="entry name" value="Metallophos_2"/>
    <property type="match status" value="1"/>
</dbReference>
<accession>A0A4R7ZIF1</accession>
<dbReference type="PANTHER" id="PTHR11124">
    <property type="entry name" value="VACUOLAR SORTING PROTEIN VPS29"/>
    <property type="match status" value="1"/>
</dbReference>
<dbReference type="GO" id="GO:0016787">
    <property type="term" value="F:hydrolase activity"/>
    <property type="evidence" value="ECO:0007669"/>
    <property type="project" value="UniProtKB-UniRule"/>
</dbReference>
<gene>
    <name evidence="4" type="ORF">EDD63_12843</name>
</gene>